<feature type="transmembrane region" description="Helical" evidence="1">
    <location>
        <begin position="294"/>
        <end position="315"/>
    </location>
</feature>
<evidence type="ECO:0000313" key="3">
    <source>
        <dbReference type="Proteomes" id="UP000316426"/>
    </source>
</evidence>
<proteinExistence type="predicted"/>
<keyword evidence="1" id="KW-0812">Transmembrane</keyword>
<keyword evidence="3" id="KW-1185">Reference proteome</keyword>
<evidence type="ECO:0000256" key="1">
    <source>
        <dbReference type="SAM" id="Phobius"/>
    </source>
</evidence>
<dbReference type="AlphaFoldDB" id="A0A518K4Q6"/>
<feature type="transmembrane region" description="Helical" evidence="1">
    <location>
        <begin position="80"/>
        <end position="104"/>
    </location>
</feature>
<keyword evidence="1" id="KW-0472">Membrane</keyword>
<dbReference type="Proteomes" id="UP000316426">
    <property type="component" value="Chromosome"/>
</dbReference>
<evidence type="ECO:0000313" key="2">
    <source>
        <dbReference type="EMBL" id="QDV72772.1"/>
    </source>
</evidence>
<feature type="transmembrane region" description="Helical" evidence="1">
    <location>
        <begin position="170"/>
        <end position="197"/>
    </location>
</feature>
<dbReference type="InterPro" id="IPR007163">
    <property type="entry name" value="VCA0040-like"/>
</dbReference>
<dbReference type="Pfam" id="PF04018">
    <property type="entry name" value="VCA0040-like"/>
    <property type="match status" value="1"/>
</dbReference>
<gene>
    <name evidence="2" type="ORF">Spa11_09540</name>
</gene>
<organism evidence="2 3">
    <name type="scientific">Botrimarina mediterranea</name>
    <dbReference type="NCBI Taxonomy" id="2528022"/>
    <lineage>
        <taxon>Bacteria</taxon>
        <taxon>Pseudomonadati</taxon>
        <taxon>Planctomycetota</taxon>
        <taxon>Planctomycetia</taxon>
        <taxon>Pirellulales</taxon>
        <taxon>Lacipirellulaceae</taxon>
        <taxon>Botrimarina</taxon>
    </lineage>
</organism>
<feature type="transmembrane region" description="Helical" evidence="1">
    <location>
        <begin position="245"/>
        <end position="265"/>
    </location>
</feature>
<reference evidence="2 3" key="1">
    <citation type="submission" date="2019-02" db="EMBL/GenBank/DDBJ databases">
        <title>Deep-cultivation of Planctomycetes and their phenomic and genomic characterization uncovers novel biology.</title>
        <authorList>
            <person name="Wiegand S."/>
            <person name="Jogler M."/>
            <person name="Boedeker C."/>
            <person name="Pinto D."/>
            <person name="Vollmers J."/>
            <person name="Rivas-Marin E."/>
            <person name="Kohn T."/>
            <person name="Peeters S.H."/>
            <person name="Heuer A."/>
            <person name="Rast P."/>
            <person name="Oberbeckmann S."/>
            <person name="Bunk B."/>
            <person name="Jeske O."/>
            <person name="Meyerdierks A."/>
            <person name="Storesund J.E."/>
            <person name="Kallscheuer N."/>
            <person name="Luecker S."/>
            <person name="Lage O.M."/>
            <person name="Pohl T."/>
            <person name="Merkel B.J."/>
            <person name="Hornburger P."/>
            <person name="Mueller R.-W."/>
            <person name="Bruemmer F."/>
            <person name="Labrenz M."/>
            <person name="Spormann A.M."/>
            <person name="Op den Camp H."/>
            <person name="Overmann J."/>
            <person name="Amann R."/>
            <person name="Jetten M.S.M."/>
            <person name="Mascher T."/>
            <person name="Medema M.H."/>
            <person name="Devos D.P."/>
            <person name="Kaster A.-K."/>
            <person name="Ovreas L."/>
            <person name="Rohde M."/>
            <person name="Galperin M.Y."/>
            <person name="Jogler C."/>
        </authorList>
    </citation>
    <scope>NUCLEOTIDE SEQUENCE [LARGE SCALE GENOMIC DNA]</scope>
    <source>
        <strain evidence="2 3">Spa11</strain>
    </source>
</reference>
<feature type="transmembrane region" description="Helical" evidence="1">
    <location>
        <begin position="217"/>
        <end position="238"/>
    </location>
</feature>
<dbReference type="PANTHER" id="PTHR37308">
    <property type="entry name" value="INTEGRAL MEMBRANE PROTEIN"/>
    <property type="match status" value="1"/>
</dbReference>
<feature type="transmembrane region" description="Helical" evidence="1">
    <location>
        <begin position="111"/>
        <end position="131"/>
    </location>
</feature>
<dbReference type="EMBL" id="CP036349">
    <property type="protein sequence ID" value="QDV72772.1"/>
    <property type="molecule type" value="Genomic_DNA"/>
</dbReference>
<dbReference type="KEGG" id="bmei:Spa11_09540"/>
<name>A0A518K4Q6_9BACT</name>
<evidence type="ECO:0008006" key="4">
    <source>
        <dbReference type="Google" id="ProtNLM"/>
    </source>
</evidence>
<feature type="transmembrane region" description="Helical" evidence="1">
    <location>
        <begin position="137"/>
        <end position="158"/>
    </location>
</feature>
<dbReference type="RefSeq" id="WP_145108612.1">
    <property type="nucleotide sequence ID" value="NZ_CP036349.1"/>
</dbReference>
<sequence length="336" mass="36258">MSHPHPEPPRSNSPGTLLRTVGVGVAMGSADIIPGVSGGTVALILGVYERLLSALSRFDSQFVRYVLSGKLSEAWRHIDAWFLFALAAGVGTGVKGLAGVMTYLLTEQATYTYSAFFGLILASGWLVARLAKPDTPVAGARCVAIGLMAMIFAVWLMSQGQMTPFSGLPYTFACGVIAICAMILPGISGAYLLLILGKYEEMSGILHRAPSLSGYEWASLGVFLTGCLVGILSMSRVLKWLLARYWSSTMSALAGFMIGSLYRVWPFQRDTTPDVGEFKLKLFQPMLPDSFDSTAMSCLAIGVFCFAAVFVIDWLGRRVSETTPEEVAETLEDEVN</sequence>
<keyword evidence="1" id="KW-1133">Transmembrane helix</keyword>
<protein>
    <recommendedName>
        <fullName evidence="4">DUF368 domain-containing protein</fullName>
    </recommendedName>
</protein>
<accession>A0A518K4Q6</accession>
<dbReference type="PANTHER" id="PTHR37308:SF1">
    <property type="entry name" value="POLYPRENYL-PHOSPHATE TRANSPORTER"/>
    <property type="match status" value="1"/>
</dbReference>